<name>A0A7W7MTS8_9ACTN</name>
<evidence type="ECO:0000313" key="4">
    <source>
        <dbReference type="Proteomes" id="UP000578112"/>
    </source>
</evidence>
<dbReference type="InterPro" id="IPR051162">
    <property type="entry name" value="T4SS_component"/>
</dbReference>
<reference evidence="3 4" key="1">
    <citation type="submission" date="2020-08" db="EMBL/GenBank/DDBJ databases">
        <title>Sequencing the genomes of 1000 actinobacteria strains.</title>
        <authorList>
            <person name="Klenk H.-P."/>
        </authorList>
    </citation>
    <scope>NUCLEOTIDE SEQUENCE [LARGE SCALE GENOMIC DNA]</scope>
    <source>
        <strain evidence="3 4">DSM 43149</strain>
    </source>
</reference>
<gene>
    <name evidence="3" type="ORF">BJ971_006355</name>
</gene>
<dbReference type="Gene3D" id="3.40.50.300">
    <property type="entry name" value="P-loop containing nucleotide triphosphate hydrolases"/>
    <property type="match status" value="2"/>
</dbReference>
<organism evidence="3 4">
    <name type="scientific">Actinoplanes digitatis</name>
    <dbReference type="NCBI Taxonomy" id="1868"/>
    <lineage>
        <taxon>Bacteria</taxon>
        <taxon>Bacillati</taxon>
        <taxon>Actinomycetota</taxon>
        <taxon>Actinomycetes</taxon>
        <taxon>Micromonosporales</taxon>
        <taxon>Micromonosporaceae</taxon>
        <taxon>Actinoplanes</taxon>
    </lineage>
</organism>
<proteinExistence type="predicted"/>
<dbReference type="SUPFAM" id="SSF52540">
    <property type="entry name" value="P-loop containing nucleoside triphosphate hydrolases"/>
    <property type="match status" value="2"/>
</dbReference>
<dbReference type="EMBL" id="JACHNH010000001">
    <property type="protein sequence ID" value="MBB4765799.1"/>
    <property type="molecule type" value="Genomic_DNA"/>
</dbReference>
<accession>A0A7W7MTS8</accession>
<dbReference type="Proteomes" id="UP000578112">
    <property type="component" value="Unassembled WGS sequence"/>
</dbReference>
<feature type="domain" description="AAA+ ATPase" evidence="2">
    <location>
        <begin position="676"/>
        <end position="1003"/>
    </location>
</feature>
<comment type="caution">
    <text evidence="3">The sequence shown here is derived from an EMBL/GenBank/DDBJ whole genome shotgun (WGS) entry which is preliminary data.</text>
</comment>
<evidence type="ECO:0000313" key="3">
    <source>
        <dbReference type="EMBL" id="MBB4765799.1"/>
    </source>
</evidence>
<sequence>MKEDERKALAALRFDWAPVPDDVWRPSPFHVDGLHRGVVTDVVAGMADASSSTDGSPLGLVLRGRRGSGKTHLLGWVRQQIQVQGGYFFLVSLLDAKGFWDSVLASMLEGLFRTVPESDTQLRLFLRRLSSVVGAPRSARRAAMGETDLTPTALDAFVLGLGDYDRLVARECDDTLRALALSASEDVVHRDLAENYFSSEPEAVAGERAPWRMRRKPRTAQEIVRELSKLLALTGPTVIAVDQIDTLISQSSVASHENQQPEPPTTDWAQLLVLEQIAHGLMALRDNTRRTLTLVACIPPSWMLIKNRATDTVRDRFREPEEMLTIRDTKIARDLIEKRFAHSFRQVRYTPPYPSWPIRPEAFDTAAKFTPRQLLIEIDAHVRNCLLENKVREVTRLGDPPSSEPSTAPLVPTDISDDVCKQFDVRFAELREEADVADPLDPAREDAVVPGLLSAGLTAWIIERGMADETFSQDGPPSAKPALHARLRRTLNEGTEDQAHWSFRAISGRHHGVAALHRIKRAVTAAGVEYQVPKRRLYFLRNGRWSGAKTLDLIEELKSRNTTTLALEESDLRTLSALLVMLQEAPIDLPAWLMLRRPASGSQIFRKAMEELPVTPTPSRSSEPADVPPIEPQVVAIDAPAASKQSAGDSQPPMPALTVGHDYTTGEPVSLALESLRKHVAIFAGSGSGKTVLIRRLIEECALQGVSAIVLDPNNDLARLGDPWPTPPTAWQPGDARKAADYIAGTEVVVWTPRRETGRPLSFQPLPDFKSALDDPDEFNEAVDSAVAALIPRARLDSRATKAHLGLAVLRRAVEHYGRRGGGTLRGLIETLAELPTGVSELDSAEKIASDLAQTLTASIDNDPMFGGDSTPLDPAILLTPSSGKRARISVISLIGLPSDDMRQSFVNQLEMALFAYIKKHPAGDRPLLGLFIMDEAQTLAPSGSMTACTQSTLALASQARKYGLGLVFATQAPKGLHNRIPGNAATQFYGLLNSPIQIDTAREMAKAKGGDVPDVSRLRSGEFYVAAEGEAPQKVRTPLCLSHHPQSPLTTEEVLDRARAR</sequence>
<dbReference type="PANTHER" id="PTHR30121">
    <property type="entry name" value="UNCHARACTERIZED PROTEIN YJGR-RELATED"/>
    <property type="match status" value="1"/>
</dbReference>
<feature type="domain" description="AAA+ ATPase" evidence="2">
    <location>
        <begin position="56"/>
        <end position="327"/>
    </location>
</feature>
<dbReference type="CDD" id="cd01127">
    <property type="entry name" value="TrwB_TraG_TraD_VirD4"/>
    <property type="match status" value="1"/>
</dbReference>
<dbReference type="InterPro" id="IPR002789">
    <property type="entry name" value="HerA_central"/>
</dbReference>
<dbReference type="Pfam" id="PF01935">
    <property type="entry name" value="DUF87"/>
    <property type="match status" value="1"/>
</dbReference>
<dbReference type="InterPro" id="IPR003593">
    <property type="entry name" value="AAA+_ATPase"/>
</dbReference>
<dbReference type="RefSeq" id="WP_184996808.1">
    <property type="nucleotide sequence ID" value="NZ_BOMK01000021.1"/>
</dbReference>
<feature type="region of interest" description="Disordered" evidence="1">
    <location>
        <begin position="1037"/>
        <end position="1062"/>
    </location>
</feature>
<evidence type="ECO:0000256" key="1">
    <source>
        <dbReference type="SAM" id="MobiDB-lite"/>
    </source>
</evidence>
<dbReference type="SMART" id="SM00382">
    <property type="entry name" value="AAA"/>
    <property type="match status" value="2"/>
</dbReference>
<dbReference type="PANTHER" id="PTHR30121:SF6">
    <property type="entry name" value="SLR6007 PROTEIN"/>
    <property type="match status" value="1"/>
</dbReference>
<evidence type="ECO:0000259" key="2">
    <source>
        <dbReference type="SMART" id="SM00382"/>
    </source>
</evidence>
<dbReference type="InterPro" id="IPR027417">
    <property type="entry name" value="P-loop_NTPase"/>
</dbReference>
<keyword evidence="4" id="KW-1185">Reference proteome</keyword>
<dbReference type="AlphaFoldDB" id="A0A7W7MTS8"/>
<protein>
    <recommendedName>
        <fullName evidence="2">AAA+ ATPase domain-containing protein</fullName>
    </recommendedName>
</protein>